<keyword evidence="2" id="KW-1185">Reference proteome</keyword>
<reference evidence="1 2" key="1">
    <citation type="submission" date="2020-07" db="EMBL/GenBank/DDBJ databases">
        <title>Bradyrhizobium diversity isolated from nodules of indigenous legumes of Western Australia.</title>
        <authorList>
            <person name="Klepa M.S."/>
        </authorList>
    </citation>
    <scope>NUCLEOTIDE SEQUENCE [LARGE SCALE GENOMIC DNA]</scope>
    <source>
        <strain evidence="1 2">CNPSo 4019</strain>
    </source>
</reference>
<dbReference type="EMBL" id="JACEGD010000021">
    <property type="protein sequence ID" value="MBH5389144.1"/>
    <property type="molecule type" value="Genomic_DNA"/>
</dbReference>
<organism evidence="1 2">
    <name type="scientific">Bradyrhizobium diversitatis</name>
    <dbReference type="NCBI Taxonomy" id="2755406"/>
    <lineage>
        <taxon>Bacteria</taxon>
        <taxon>Pseudomonadati</taxon>
        <taxon>Pseudomonadota</taxon>
        <taxon>Alphaproteobacteria</taxon>
        <taxon>Hyphomicrobiales</taxon>
        <taxon>Nitrobacteraceae</taxon>
        <taxon>Bradyrhizobium</taxon>
    </lineage>
</organism>
<dbReference type="InterPro" id="IPR029052">
    <property type="entry name" value="Metallo-depent_PP-like"/>
</dbReference>
<dbReference type="RefSeq" id="WP_197967628.1">
    <property type="nucleotide sequence ID" value="NZ_JACEGD010000021.1"/>
</dbReference>
<gene>
    <name evidence="1" type="ORF">H1B27_23055</name>
</gene>
<dbReference type="SUPFAM" id="SSF56300">
    <property type="entry name" value="Metallo-dependent phosphatases"/>
    <property type="match status" value="1"/>
</dbReference>
<sequence>MSPGSRQDRSRFTDVAAVSAIASPWWLPYLEAFSKDTALLLPPAGLAYIVIKSQTEAANSIGITVPQLKSRIKLYNERGLGSKAALEADEIVFPDLPSSELPAEDLIEQACKRFESHLSARDARRWMEIKVKSNKPMAVCFMGDPHVDNNGCNWPLLRRDIGILERTEGLYAVNIGDLTDNWVGRLVRLYADQEMSKKQAWKLAKYILKDCNIKWLCHILGNHDAWNDGPYLIKANARPTVPVEDWQSRFQIAFPNGQRVRFHAAHDFPGSSIWNKMHGPQKASMLLEQADIFACGHKHEWAINQSENAQRGFVYHLIRARGYKFIDSYADQLGYPSQKFGASITAVIDPTRDDVGRIRCFADLEEASEFLTWKRGRV</sequence>
<comment type="caution">
    <text evidence="1">The sequence shown here is derived from an EMBL/GenBank/DDBJ whole genome shotgun (WGS) entry which is preliminary data.</text>
</comment>
<name>A0ABS0P7A7_9BRAD</name>
<evidence type="ECO:0000313" key="2">
    <source>
        <dbReference type="Proteomes" id="UP001194539"/>
    </source>
</evidence>
<accession>A0ABS0P7A7</accession>
<proteinExistence type="predicted"/>
<protein>
    <recommendedName>
        <fullName evidence="3">Calcineurin-like phosphoesterase domain-containing protein</fullName>
    </recommendedName>
</protein>
<evidence type="ECO:0008006" key="3">
    <source>
        <dbReference type="Google" id="ProtNLM"/>
    </source>
</evidence>
<dbReference type="Proteomes" id="UP001194539">
    <property type="component" value="Unassembled WGS sequence"/>
</dbReference>
<evidence type="ECO:0000313" key="1">
    <source>
        <dbReference type="EMBL" id="MBH5389144.1"/>
    </source>
</evidence>